<dbReference type="InterPro" id="IPR011006">
    <property type="entry name" value="CheY-like_superfamily"/>
</dbReference>
<organism evidence="4 5">
    <name type="scientific">Myceligenerans pegani</name>
    <dbReference type="NCBI Taxonomy" id="2776917"/>
    <lineage>
        <taxon>Bacteria</taxon>
        <taxon>Bacillati</taxon>
        <taxon>Actinomycetota</taxon>
        <taxon>Actinomycetes</taxon>
        <taxon>Micrococcales</taxon>
        <taxon>Promicromonosporaceae</taxon>
        <taxon>Myceligenerans</taxon>
    </lineage>
</organism>
<accession>A0ABR9N1V9</accession>
<dbReference type="Proteomes" id="UP000625527">
    <property type="component" value="Unassembled WGS sequence"/>
</dbReference>
<dbReference type="Pfam" id="PF00072">
    <property type="entry name" value="Response_reg"/>
    <property type="match status" value="1"/>
</dbReference>
<sequence>MIVDLQNQVVALRERVEALSGGGVPGWPASGVDGPGAGLPGSPPSDVGGREPTPGAPPSDDGGNGAPGMPPSGIDGRDAGVPGRPPSDAHDHRPGVPGLPPSAADDGDGRPGQGTRATSREVLWVDDHPENNAILIDGLQRDGAVVTLARSTREAMERLRYGSYGAIISDMGRREDGTEVPTAGLTLLRKVREVDPAVPFVIYGSPETMRAHGATARAAGATDMTSSQMTVREVLGEAGVLER</sequence>
<feature type="domain" description="Response regulatory" evidence="3">
    <location>
        <begin position="121"/>
        <end position="242"/>
    </location>
</feature>
<dbReference type="EMBL" id="JADAQT010000096">
    <property type="protein sequence ID" value="MBE1877073.1"/>
    <property type="molecule type" value="Genomic_DNA"/>
</dbReference>
<evidence type="ECO:0000259" key="3">
    <source>
        <dbReference type="PROSITE" id="PS50110"/>
    </source>
</evidence>
<dbReference type="Gene3D" id="3.40.50.2300">
    <property type="match status" value="1"/>
</dbReference>
<evidence type="ECO:0000256" key="2">
    <source>
        <dbReference type="SAM" id="MobiDB-lite"/>
    </source>
</evidence>
<evidence type="ECO:0000313" key="4">
    <source>
        <dbReference type="EMBL" id="MBE1877073.1"/>
    </source>
</evidence>
<feature type="region of interest" description="Disordered" evidence="2">
    <location>
        <begin position="19"/>
        <end position="121"/>
    </location>
</feature>
<proteinExistence type="predicted"/>
<name>A0ABR9N1V9_9MICO</name>
<keyword evidence="5" id="KW-1185">Reference proteome</keyword>
<keyword evidence="1" id="KW-0597">Phosphoprotein</keyword>
<feature type="modified residue" description="4-aspartylphosphate" evidence="1">
    <location>
        <position position="170"/>
    </location>
</feature>
<protein>
    <submittedName>
        <fullName evidence="4">Response regulator</fullName>
    </submittedName>
</protein>
<evidence type="ECO:0000313" key="5">
    <source>
        <dbReference type="Proteomes" id="UP000625527"/>
    </source>
</evidence>
<dbReference type="SUPFAM" id="SSF52172">
    <property type="entry name" value="CheY-like"/>
    <property type="match status" value="1"/>
</dbReference>
<dbReference type="InterPro" id="IPR001789">
    <property type="entry name" value="Sig_transdc_resp-reg_receiver"/>
</dbReference>
<evidence type="ECO:0000256" key="1">
    <source>
        <dbReference type="PROSITE-ProRule" id="PRU00169"/>
    </source>
</evidence>
<reference evidence="4 5" key="1">
    <citation type="submission" date="2020-10" db="EMBL/GenBank/DDBJ databases">
        <title>Myceligenerans pegani sp. nov., an endophytic actinomycete isolated from Peganum harmala L. in Xinjiang, China.</title>
        <authorList>
            <person name="Xin L."/>
        </authorList>
    </citation>
    <scope>NUCLEOTIDE SEQUENCE [LARGE SCALE GENOMIC DNA]</scope>
    <source>
        <strain evidence="4 5">TRM65318</strain>
    </source>
</reference>
<gene>
    <name evidence="4" type="ORF">IHE71_15370</name>
</gene>
<comment type="caution">
    <text evidence="4">The sequence shown here is derived from an EMBL/GenBank/DDBJ whole genome shotgun (WGS) entry which is preliminary data.</text>
</comment>
<dbReference type="PROSITE" id="PS50110">
    <property type="entry name" value="RESPONSE_REGULATORY"/>
    <property type="match status" value="1"/>
</dbReference>